<dbReference type="AlphaFoldDB" id="A0A2W7IYC7"/>
<evidence type="ECO:0000313" key="2">
    <source>
        <dbReference type="Proteomes" id="UP000249688"/>
    </source>
</evidence>
<accession>A0A2W7IYC7</accession>
<organism evidence="1 2">
    <name type="scientific">Humitalea rosea</name>
    <dbReference type="NCBI Taxonomy" id="990373"/>
    <lineage>
        <taxon>Bacteria</taxon>
        <taxon>Pseudomonadati</taxon>
        <taxon>Pseudomonadota</taxon>
        <taxon>Alphaproteobacteria</taxon>
        <taxon>Acetobacterales</taxon>
        <taxon>Roseomonadaceae</taxon>
        <taxon>Humitalea</taxon>
    </lineage>
</organism>
<gene>
    <name evidence="1" type="ORF">C8P66_115138</name>
</gene>
<reference evidence="1 2" key="1">
    <citation type="submission" date="2018-06" db="EMBL/GenBank/DDBJ databases">
        <title>Genomic Encyclopedia of Archaeal and Bacterial Type Strains, Phase II (KMG-II): from individual species to whole genera.</title>
        <authorList>
            <person name="Goeker M."/>
        </authorList>
    </citation>
    <scope>NUCLEOTIDE SEQUENCE [LARGE SCALE GENOMIC DNA]</scope>
    <source>
        <strain evidence="1 2">DSM 24525</strain>
    </source>
</reference>
<name>A0A2W7IYC7_9PROT</name>
<sequence length="220" mass="25508">MMVAEGSLGPAAKVVFGPMLNFLTFAYSTWRLNDKEKFALRASVYKEQFFPAFEKLAEIHQDYMKSLHEFYEIAKKFQTPQHELIAKFRRYGIEYASWREDVKCFTEVCGVLSKNTAFKNEKDAITEFSNSIRDYFAATSPDGSRLASSWFSSFLNEFQMHAREGRSPWDAEYEGMGYHKPKDALMDYLRKVYQIELPQRWARVTKAKATLQGVLVVPSP</sequence>
<proteinExistence type="predicted"/>
<comment type="caution">
    <text evidence="1">The sequence shown here is derived from an EMBL/GenBank/DDBJ whole genome shotgun (WGS) entry which is preliminary data.</text>
</comment>
<dbReference type="EMBL" id="QKYU01000015">
    <property type="protein sequence ID" value="PZW43673.1"/>
    <property type="molecule type" value="Genomic_DNA"/>
</dbReference>
<dbReference type="RefSeq" id="WP_146422866.1">
    <property type="nucleotide sequence ID" value="NZ_QKYU01000015.1"/>
</dbReference>
<evidence type="ECO:0000313" key="1">
    <source>
        <dbReference type="EMBL" id="PZW43673.1"/>
    </source>
</evidence>
<dbReference type="Proteomes" id="UP000249688">
    <property type="component" value="Unassembled WGS sequence"/>
</dbReference>
<keyword evidence="2" id="KW-1185">Reference proteome</keyword>
<dbReference type="OrthoDB" id="9976647at2"/>
<protein>
    <submittedName>
        <fullName evidence="1">Uncharacterized protein</fullName>
    </submittedName>
</protein>